<protein>
    <recommendedName>
        <fullName evidence="1">Depolymerase 2 capsule K5-specific C-terminal domain-containing protein</fullName>
    </recommendedName>
</protein>
<evidence type="ECO:0000259" key="1">
    <source>
        <dbReference type="Pfam" id="PF25692"/>
    </source>
</evidence>
<dbReference type="AlphaFoldDB" id="A0A0F9VNL4"/>
<gene>
    <name evidence="2" type="ORF">LCGC14_0384450</name>
</gene>
<comment type="caution">
    <text evidence="2">The sequence shown here is derived from an EMBL/GenBank/DDBJ whole genome shotgun (WGS) entry which is preliminary data.</text>
</comment>
<feature type="domain" description="Depolymerase 2 capsule K5-specific C-terminal" evidence="1">
    <location>
        <begin position="564"/>
        <end position="627"/>
    </location>
</feature>
<name>A0A0F9VNL4_9ZZZZ</name>
<dbReference type="EMBL" id="LAZR01000316">
    <property type="protein sequence ID" value="KKN75071.1"/>
    <property type="molecule type" value="Genomic_DNA"/>
</dbReference>
<proteinExistence type="predicted"/>
<sequence>MTTGDINATNYDLTGATGDLTLVGDVSAVDGTFSGNVAVTGTFQQDAISAATGNTTLTIDGTGSGGVSIGTVAGTGAITLGGGGFSTDVTLPATVDLTLVGGALSITDTANADLVFLLNNTMTTSDIIQITAAAARTSNNIFKIADGATTATTINIVANAQTSGDMLYYNNTGAGLTGSAIHLDIDDGAGFTGYYLRAYDGAADDFSIKRYGATVVGGLANTDMFTITTGHIQVDDGMIEVDTDEDQSSNVTRNFAGAGTGAAFAVVDSNASSTNSALAVTSAGTAGTGVTITASGTGAGTGLAIVHSGDLAAINISAGAARTGDVIAIPMANMLAEIAINIDGAWTGTAAEGMIDLYSSGNIANTASMVRIDTDTGTPGGSGFAINVDDDSLDGGTFYAVVINSNANEGLNVATGLSLFGEIVTFTGGIDVDGDIDIDYTTNAQEVSLDSTATDYAAGGGIVTIHGNHAGNANDAPLLRLVYQANADAQDTFLLMEDNSTGAAANGDDQFKVGTNGDTTMAGILRVGSQIVNDPLTETVTTEADITDPLTSTIVLIEGDNDADNDTIDLQNGTTAGQMLILAAHANVDADDTITINYGDTTCTNCAATTLNKIGESVTLFWAGATWIQIALNDTL</sequence>
<reference evidence="2" key="1">
    <citation type="journal article" date="2015" name="Nature">
        <title>Complex archaea that bridge the gap between prokaryotes and eukaryotes.</title>
        <authorList>
            <person name="Spang A."/>
            <person name="Saw J.H."/>
            <person name="Jorgensen S.L."/>
            <person name="Zaremba-Niedzwiedzka K."/>
            <person name="Martijn J."/>
            <person name="Lind A.E."/>
            <person name="van Eijk R."/>
            <person name="Schleper C."/>
            <person name="Guy L."/>
            <person name="Ettema T.J."/>
        </authorList>
    </citation>
    <scope>NUCLEOTIDE SEQUENCE</scope>
</reference>
<dbReference type="Pfam" id="PF25692">
    <property type="entry name" value="Phage_depo_C"/>
    <property type="match status" value="1"/>
</dbReference>
<evidence type="ECO:0000313" key="2">
    <source>
        <dbReference type="EMBL" id="KKN75071.1"/>
    </source>
</evidence>
<dbReference type="InterPro" id="IPR057996">
    <property type="entry name" value="K52_C"/>
</dbReference>
<accession>A0A0F9VNL4</accession>
<organism evidence="2">
    <name type="scientific">marine sediment metagenome</name>
    <dbReference type="NCBI Taxonomy" id="412755"/>
    <lineage>
        <taxon>unclassified sequences</taxon>
        <taxon>metagenomes</taxon>
        <taxon>ecological metagenomes</taxon>
    </lineage>
</organism>